<dbReference type="GO" id="GO:0000981">
    <property type="term" value="F:DNA-binding transcription factor activity, RNA polymerase II-specific"/>
    <property type="evidence" value="ECO:0007669"/>
    <property type="project" value="InterPro"/>
</dbReference>
<dbReference type="SUPFAM" id="SSF57701">
    <property type="entry name" value="Zn2/Cys6 DNA-binding domain"/>
    <property type="match status" value="1"/>
</dbReference>
<dbReference type="GO" id="GO:0003677">
    <property type="term" value="F:DNA binding"/>
    <property type="evidence" value="ECO:0007669"/>
    <property type="project" value="UniProtKB-KW"/>
</dbReference>
<reference evidence="6 7" key="1">
    <citation type="submission" date="2015-01" db="EMBL/GenBank/DDBJ databases">
        <title>The Genome Sequence of Exophiala mesophila CBS40295.</title>
        <authorList>
            <consortium name="The Broad Institute Genomics Platform"/>
            <person name="Cuomo C."/>
            <person name="de Hoog S."/>
            <person name="Gorbushina A."/>
            <person name="Stielow B."/>
            <person name="Teixiera M."/>
            <person name="Abouelleil A."/>
            <person name="Chapman S.B."/>
            <person name="Priest M."/>
            <person name="Young S.K."/>
            <person name="Wortman J."/>
            <person name="Nusbaum C."/>
            <person name="Birren B."/>
        </authorList>
    </citation>
    <scope>NUCLEOTIDE SEQUENCE [LARGE SCALE GENOMIC DNA]</scope>
    <source>
        <strain evidence="6 7">CBS 40295</strain>
    </source>
</reference>
<dbReference type="CDD" id="cd00067">
    <property type="entry name" value="GAL4"/>
    <property type="match status" value="1"/>
</dbReference>
<keyword evidence="1" id="KW-0805">Transcription regulation</keyword>
<dbReference type="RefSeq" id="XP_016227886.1">
    <property type="nucleotide sequence ID" value="XM_016364237.1"/>
</dbReference>
<dbReference type="EMBL" id="KN847520">
    <property type="protein sequence ID" value="KIV96312.1"/>
    <property type="molecule type" value="Genomic_DNA"/>
</dbReference>
<gene>
    <name evidence="6" type="ORF">PV10_00194</name>
</gene>
<keyword evidence="4" id="KW-0539">Nucleus</keyword>
<evidence type="ECO:0000256" key="1">
    <source>
        <dbReference type="ARBA" id="ARBA00023015"/>
    </source>
</evidence>
<dbReference type="InterPro" id="IPR001138">
    <property type="entry name" value="Zn2Cys6_DnaBD"/>
</dbReference>
<protein>
    <recommendedName>
        <fullName evidence="5">Zn(2)-C6 fungal-type domain-containing protein</fullName>
    </recommendedName>
</protein>
<proteinExistence type="predicted"/>
<dbReference type="Pfam" id="PF00172">
    <property type="entry name" value="Zn_clus"/>
    <property type="match status" value="1"/>
</dbReference>
<dbReference type="GeneID" id="27318039"/>
<dbReference type="VEuPathDB" id="FungiDB:PV10_00194"/>
<dbReference type="Proteomes" id="UP000054302">
    <property type="component" value="Unassembled WGS sequence"/>
</dbReference>
<dbReference type="Gene3D" id="4.10.240.10">
    <property type="entry name" value="Zn(2)-C6 fungal-type DNA-binding domain"/>
    <property type="match status" value="1"/>
</dbReference>
<evidence type="ECO:0000256" key="3">
    <source>
        <dbReference type="ARBA" id="ARBA00023163"/>
    </source>
</evidence>
<organism evidence="6 7">
    <name type="scientific">Exophiala mesophila</name>
    <name type="common">Black yeast-like fungus</name>
    <dbReference type="NCBI Taxonomy" id="212818"/>
    <lineage>
        <taxon>Eukaryota</taxon>
        <taxon>Fungi</taxon>
        <taxon>Dikarya</taxon>
        <taxon>Ascomycota</taxon>
        <taxon>Pezizomycotina</taxon>
        <taxon>Eurotiomycetes</taxon>
        <taxon>Chaetothyriomycetidae</taxon>
        <taxon>Chaetothyriales</taxon>
        <taxon>Herpotrichiellaceae</taxon>
        <taxon>Exophiala</taxon>
    </lineage>
</organism>
<name>A0A0D1ZNU4_EXOME</name>
<keyword evidence="2" id="KW-0238">DNA-binding</keyword>
<dbReference type="OrthoDB" id="4216928at2759"/>
<dbReference type="InterPro" id="IPR036864">
    <property type="entry name" value="Zn2-C6_fun-type_DNA-bd_sf"/>
</dbReference>
<evidence type="ECO:0000313" key="7">
    <source>
        <dbReference type="Proteomes" id="UP000054302"/>
    </source>
</evidence>
<evidence type="ECO:0000259" key="5">
    <source>
        <dbReference type="PROSITE" id="PS50048"/>
    </source>
</evidence>
<dbReference type="OMA" id="RSCQACV"/>
<evidence type="ECO:0000313" key="6">
    <source>
        <dbReference type="EMBL" id="KIV96312.1"/>
    </source>
</evidence>
<dbReference type="PROSITE" id="PS00463">
    <property type="entry name" value="ZN2_CY6_FUNGAL_1"/>
    <property type="match status" value="1"/>
</dbReference>
<keyword evidence="3" id="KW-0804">Transcription</keyword>
<evidence type="ECO:0000256" key="2">
    <source>
        <dbReference type="ARBA" id="ARBA00023125"/>
    </source>
</evidence>
<accession>A0A0D1ZNU4</accession>
<dbReference type="HOGENOM" id="CLU_024655_1_0_1"/>
<dbReference type="AlphaFoldDB" id="A0A0D1ZNU4"/>
<dbReference type="PROSITE" id="PS50048">
    <property type="entry name" value="ZN2_CY6_FUNGAL_2"/>
    <property type="match status" value="1"/>
</dbReference>
<dbReference type="SMART" id="SM00066">
    <property type="entry name" value="GAL4"/>
    <property type="match status" value="1"/>
</dbReference>
<keyword evidence="7" id="KW-1185">Reference proteome</keyword>
<feature type="domain" description="Zn(2)-C6 fungal-type" evidence="5">
    <location>
        <begin position="8"/>
        <end position="38"/>
    </location>
</feature>
<dbReference type="GO" id="GO:0008270">
    <property type="term" value="F:zinc ion binding"/>
    <property type="evidence" value="ECO:0007669"/>
    <property type="project" value="InterPro"/>
</dbReference>
<sequence>MPPSLRKACHACTAAKRRCIPRLPNCPRCAEKGLLCQYDLEPVNSDPSHRENLAVPRIFDSIEAAHLHAISTYKASGEFVNGIPLMGNEETFAIAIGHLAQIPALTFQSRSSLFVHKNIFSLAVLPALESSTATSLSTKQLLIEQDRLLSLDVHELSFVEFLGNLHRLIAIILAYALKPNLEIDRRPLSPDFQSVLDLLHQWSAHFQTTLPEDLGSDLSAWNAWATAETTRRTMIAVVVVSGIVQVLQTGVCSYQPFVEALCFDSRTGVWEAEREEAWQRAVDHHGTGVGEASLVSWSEFIECGGAAPRQQHDGMLQRFLLACYFGKETQLPSEMQTSVPFNTHWLPNPG</sequence>
<evidence type="ECO:0000256" key="4">
    <source>
        <dbReference type="ARBA" id="ARBA00023242"/>
    </source>
</evidence>